<evidence type="ECO:0000313" key="1">
    <source>
        <dbReference type="EMBL" id="KGO80781.1"/>
    </source>
</evidence>
<evidence type="ECO:0000313" key="2">
    <source>
        <dbReference type="Proteomes" id="UP000030129"/>
    </source>
</evidence>
<keyword evidence="2" id="KW-1185">Reference proteome</keyword>
<name>A0A0A2LN73_9FLAO</name>
<dbReference type="Gene3D" id="3.90.580.10">
    <property type="entry name" value="Zinc finger, CHC2-type domain"/>
    <property type="match status" value="1"/>
</dbReference>
<dbReference type="GO" id="GO:0008270">
    <property type="term" value="F:zinc ion binding"/>
    <property type="evidence" value="ECO:0007669"/>
    <property type="project" value="InterPro"/>
</dbReference>
<gene>
    <name evidence="1" type="ORF">Q763_09600</name>
</gene>
<dbReference type="InterPro" id="IPR034154">
    <property type="entry name" value="TOPRIM_DnaG/twinkle"/>
</dbReference>
<dbReference type="GO" id="GO:0003677">
    <property type="term" value="F:DNA binding"/>
    <property type="evidence" value="ECO:0007669"/>
    <property type="project" value="InterPro"/>
</dbReference>
<dbReference type="EMBL" id="JRLV01000009">
    <property type="protein sequence ID" value="KGO80781.1"/>
    <property type="molecule type" value="Genomic_DNA"/>
</dbReference>
<dbReference type="SUPFAM" id="SSF57783">
    <property type="entry name" value="Zinc beta-ribbon"/>
    <property type="match status" value="1"/>
</dbReference>
<accession>A0A0A2LN73</accession>
<sequence>MDFRKQKLSIAEAKEMDMVQYLSSLGHEPSKIRNNDYWYHSPLREENTASFKVNRKLNRWYDHGLGEGGNIIDFGIAYFGCSVGEFLKKLDSGISFQKPFKNRSKTENQPEHPLKIVKDDELNSYALIHYLEQRKIPVEIATQYCREVYYELNAKNYYGIGFKNDSGGFEIRNPYFKASSSPKDITKVKNASDEVTVFEGFMDFLSFKCISRNELNKTPDFVILNSLSLFEKARPFLESHKSINLYLDNDAAGKKVAREALSNSKRYNDYSKLYQNHKDLNDWLVHIGKQQKKKKKKKKRLGNKL</sequence>
<comment type="caution">
    <text evidence="1">The sequence shown here is derived from an EMBL/GenBank/DDBJ whole genome shotgun (WGS) entry which is preliminary data.</text>
</comment>
<dbReference type="CDD" id="cd01029">
    <property type="entry name" value="TOPRIM_primases"/>
    <property type="match status" value="1"/>
</dbReference>
<dbReference type="eggNOG" id="COG0358">
    <property type="taxonomic scope" value="Bacteria"/>
</dbReference>
<proteinExistence type="predicted"/>
<dbReference type="STRING" id="1406840.Q763_09600"/>
<dbReference type="Proteomes" id="UP000030129">
    <property type="component" value="Unassembled WGS sequence"/>
</dbReference>
<dbReference type="Pfam" id="PF13155">
    <property type="entry name" value="Toprim_2"/>
    <property type="match status" value="1"/>
</dbReference>
<dbReference type="Gene3D" id="3.40.1360.10">
    <property type="match status" value="1"/>
</dbReference>
<dbReference type="GO" id="GO:0006260">
    <property type="term" value="P:DNA replication"/>
    <property type="evidence" value="ECO:0007669"/>
    <property type="project" value="InterPro"/>
</dbReference>
<dbReference type="RefSeq" id="WP_035133779.1">
    <property type="nucleotide sequence ID" value="NZ_JRLV01000009.1"/>
</dbReference>
<dbReference type="AlphaFoldDB" id="A0A0A2LN73"/>
<reference evidence="1 2" key="1">
    <citation type="submission" date="2013-09" db="EMBL/GenBank/DDBJ databases">
        <authorList>
            <person name="Zeng Z."/>
            <person name="Chen C."/>
        </authorList>
    </citation>
    <scope>NUCLEOTIDE SEQUENCE [LARGE SCALE GENOMIC DNA]</scope>
    <source>
        <strain evidence="1 2">F44-8</strain>
    </source>
</reference>
<dbReference type="InterPro" id="IPR036977">
    <property type="entry name" value="DNA_primase_Znf_CHC2"/>
</dbReference>
<organism evidence="1 2">
    <name type="scientific">Flavobacterium beibuense F44-8</name>
    <dbReference type="NCBI Taxonomy" id="1406840"/>
    <lineage>
        <taxon>Bacteria</taxon>
        <taxon>Pseudomonadati</taxon>
        <taxon>Bacteroidota</taxon>
        <taxon>Flavobacteriia</taxon>
        <taxon>Flavobacteriales</taxon>
        <taxon>Flavobacteriaceae</taxon>
        <taxon>Flavobacterium</taxon>
    </lineage>
</organism>
<protein>
    <submittedName>
        <fullName evidence="1">DNA primase</fullName>
    </submittedName>
</protein>